<dbReference type="PIRSF" id="PIRSF018968">
    <property type="entry name" value="ABC_permease_BceB"/>
    <property type="match status" value="1"/>
</dbReference>
<dbReference type="AlphaFoldDB" id="A0A848MBK8"/>
<evidence type="ECO:0000313" key="8">
    <source>
        <dbReference type="EMBL" id="NMO97403.1"/>
    </source>
</evidence>
<dbReference type="PANTHER" id="PTHR46795">
    <property type="entry name" value="ABC TRANSPORTER PERMEASE-RELATED-RELATED"/>
    <property type="match status" value="1"/>
</dbReference>
<feature type="transmembrane region" description="Helical" evidence="6">
    <location>
        <begin position="577"/>
        <end position="599"/>
    </location>
</feature>
<evidence type="ECO:0000256" key="3">
    <source>
        <dbReference type="ARBA" id="ARBA00022692"/>
    </source>
</evidence>
<keyword evidence="5 6" id="KW-0472">Membrane</keyword>
<feature type="transmembrane region" description="Helical" evidence="6">
    <location>
        <begin position="20"/>
        <end position="40"/>
    </location>
</feature>
<evidence type="ECO:0000256" key="5">
    <source>
        <dbReference type="ARBA" id="ARBA00023136"/>
    </source>
</evidence>
<dbReference type="GO" id="GO:0055085">
    <property type="term" value="P:transmembrane transport"/>
    <property type="evidence" value="ECO:0007669"/>
    <property type="project" value="UniProtKB-UniRule"/>
</dbReference>
<protein>
    <submittedName>
        <fullName evidence="8">ABC transporter permease</fullName>
    </submittedName>
</protein>
<evidence type="ECO:0000313" key="9">
    <source>
        <dbReference type="Proteomes" id="UP000565468"/>
    </source>
</evidence>
<evidence type="ECO:0000256" key="1">
    <source>
        <dbReference type="ARBA" id="ARBA00004651"/>
    </source>
</evidence>
<keyword evidence="6" id="KW-0813">Transport</keyword>
<evidence type="ECO:0000259" key="7">
    <source>
        <dbReference type="Pfam" id="PF02687"/>
    </source>
</evidence>
<evidence type="ECO:0000256" key="4">
    <source>
        <dbReference type="ARBA" id="ARBA00022989"/>
    </source>
</evidence>
<proteinExistence type="inferred from homology"/>
<accession>A0A848MBK8</accession>
<feature type="domain" description="ABC3 transporter permease C-terminal" evidence="7">
    <location>
        <begin position="68"/>
        <end position="184"/>
    </location>
</feature>
<comment type="caution">
    <text evidence="8">The sequence shown here is derived from an EMBL/GenBank/DDBJ whole genome shotgun (WGS) entry which is preliminary data.</text>
</comment>
<feature type="transmembrane region" description="Helical" evidence="6">
    <location>
        <begin position="288"/>
        <end position="311"/>
    </location>
</feature>
<comment type="similarity">
    <text evidence="6">Belongs to the ABC-4 integral membrane protein family.</text>
</comment>
<dbReference type="GO" id="GO:0005886">
    <property type="term" value="C:plasma membrane"/>
    <property type="evidence" value="ECO:0007669"/>
    <property type="project" value="UniProtKB-SubCell"/>
</dbReference>
<keyword evidence="2 6" id="KW-1003">Cell membrane</keyword>
<dbReference type="InterPro" id="IPR052536">
    <property type="entry name" value="ABC-4_Integral_Memb_Prot"/>
</dbReference>
<comment type="subcellular location">
    <subcellularLocation>
        <location evidence="1 6">Cell membrane</location>
        <topology evidence="1 6">Multi-pass membrane protein</topology>
    </subcellularLocation>
</comment>
<feature type="transmembrane region" description="Helical" evidence="6">
    <location>
        <begin position="230"/>
        <end position="250"/>
    </location>
</feature>
<dbReference type="InterPro" id="IPR003838">
    <property type="entry name" value="ABC3_permease_C"/>
</dbReference>
<feature type="transmembrane region" description="Helical" evidence="6">
    <location>
        <begin position="109"/>
        <end position="132"/>
    </location>
</feature>
<dbReference type="RefSeq" id="WP_169506190.1">
    <property type="nucleotide sequence ID" value="NZ_JABBPN010000018.1"/>
</dbReference>
<evidence type="ECO:0000256" key="6">
    <source>
        <dbReference type="PIRNR" id="PIRNR018968"/>
    </source>
</evidence>
<keyword evidence="4 6" id="KW-1133">Transmembrane helix</keyword>
<dbReference type="EMBL" id="JABBPN010000018">
    <property type="protein sequence ID" value="NMO97403.1"/>
    <property type="molecule type" value="Genomic_DNA"/>
</dbReference>
<dbReference type="PANTHER" id="PTHR46795:SF2">
    <property type="entry name" value="ABC TRANSPORTER, PERMEASE PROTEIN"/>
    <property type="match status" value="1"/>
</dbReference>
<reference evidence="8 9" key="1">
    <citation type="submission" date="2020-04" db="EMBL/GenBank/DDBJ databases">
        <title>Paenibacillus algicola sp. nov., a novel marine bacterium producing alginate lyase.</title>
        <authorList>
            <person name="Huang H."/>
        </authorList>
    </citation>
    <scope>NUCLEOTIDE SEQUENCE [LARGE SCALE GENOMIC DNA]</scope>
    <source>
        <strain evidence="8 9">L7-75</strain>
    </source>
</reference>
<keyword evidence="3 6" id="KW-0812">Transmembrane</keyword>
<keyword evidence="9" id="KW-1185">Reference proteome</keyword>
<feature type="transmembrane region" description="Helical" evidence="6">
    <location>
        <begin position="68"/>
        <end position="88"/>
    </location>
</feature>
<dbReference type="Pfam" id="PF02687">
    <property type="entry name" value="FtsX"/>
    <property type="match status" value="1"/>
</dbReference>
<feature type="transmembrane region" description="Helical" evidence="6">
    <location>
        <begin position="152"/>
        <end position="181"/>
    </location>
</feature>
<name>A0A848MBK8_PAELE</name>
<dbReference type="Proteomes" id="UP000565468">
    <property type="component" value="Unassembled WGS sequence"/>
</dbReference>
<feature type="transmembrane region" description="Helical" evidence="6">
    <location>
        <begin position="202"/>
        <end position="224"/>
    </location>
</feature>
<sequence>MNFRQFALNNVLRSKRTYIAHFMSSAFSVMVFFIYAMLAFHPNLENGIMSSSGTVSQLGTMGMKVSQVIVFVFSFFFLLYSVGAFMKVRQKEFGILLVLGMSRKQLNRMLFIENLVIGAAAIAGGIGAGLIFSKLTLLISASLLAVDEGLPFYVPGKAVLLTVGAYAVLFIVVALFSSILLRKGTLISLVKSDETPKSAPKASVWLAILAVLLMGGGYVMVMVFAVLQIFSLPLLFGGVVLVITGTYFLYTQFSVYYMKRLQRKPHVFFRKTNLLTISELIYRIRDNAVMFFMVTIISASAFTGIGTALTVGDPGLSGMENPYAFTFVSFEEDRKKGEEQLNMIRHELEQSGIQYREASFNLMTSDNGYPLITLSQYNGLLASMGLEESSLAGDESILTPGSVGERNRLRLEGVDTEEIEIMSGILAETVKVVRAEELIVIPHLYGNALVIPDDRFQRFHAAQEDEVTAPVHHTFYVEDWKETGEVSSAIAAALDQGDGEYSSYFTSLYSEWKSSRQENGVMLMVSGLIGIVFFTFAASFIYFRLYADLSRDEQQYRMIAKVGLSRRELRKIVTQQLAIMFFLPIVIAVIHSGVAFLALQQLVDFSILGHTIKIFIFFLGVQILFFLITRWRYLDRMYKTIQ</sequence>
<gene>
    <name evidence="8" type="ORF">HII30_16680</name>
</gene>
<evidence type="ECO:0000256" key="2">
    <source>
        <dbReference type="ARBA" id="ARBA00022475"/>
    </source>
</evidence>
<organism evidence="8 9">
    <name type="scientific">Paenibacillus lemnae</name>
    <dbReference type="NCBI Taxonomy" id="1330551"/>
    <lineage>
        <taxon>Bacteria</taxon>
        <taxon>Bacillati</taxon>
        <taxon>Bacillota</taxon>
        <taxon>Bacilli</taxon>
        <taxon>Bacillales</taxon>
        <taxon>Paenibacillaceae</taxon>
        <taxon>Paenibacillus</taxon>
    </lineage>
</organism>
<dbReference type="InterPro" id="IPR027022">
    <property type="entry name" value="ABC_permease_BceB-typ"/>
</dbReference>
<feature type="transmembrane region" description="Helical" evidence="6">
    <location>
        <begin position="521"/>
        <end position="543"/>
    </location>
</feature>
<feature type="transmembrane region" description="Helical" evidence="6">
    <location>
        <begin position="605"/>
        <end position="628"/>
    </location>
</feature>